<keyword evidence="6 8" id="KW-1133">Transmembrane helix</keyword>
<sequence>MALSRRAWVAAGLAARLLMLAVLAMSLQSRFSNKVHYDFKSVGYNNELQSYTYAVVAAAVGMAGSLLQIPVAVYLLCKSKRMKPSTLILDASTYADIVVTAVLASGVGAGFGATGDLLYYIEHACSPWNDDATQDLTRYFRKANIAIGFLLIGMVLSLCATVVSVRLRVRASDDDLDDV</sequence>
<feature type="signal peptide" evidence="9">
    <location>
        <begin position="1"/>
        <end position="24"/>
    </location>
</feature>
<evidence type="ECO:0000259" key="10">
    <source>
        <dbReference type="Pfam" id="PF04535"/>
    </source>
</evidence>
<dbReference type="GO" id="GO:0005886">
    <property type="term" value="C:plasma membrane"/>
    <property type="evidence" value="ECO:0007669"/>
    <property type="project" value="UniProtKB-SubCell"/>
</dbReference>
<accession>A0A3L6QDT1</accession>
<keyword evidence="12" id="KW-1185">Reference proteome</keyword>
<reference evidence="12" key="1">
    <citation type="journal article" date="2019" name="Nat. Commun.">
        <title>The genome of broomcorn millet.</title>
        <authorList>
            <person name="Zou C."/>
            <person name="Miki D."/>
            <person name="Li D."/>
            <person name="Tang Q."/>
            <person name="Xiao L."/>
            <person name="Rajput S."/>
            <person name="Deng P."/>
            <person name="Jia W."/>
            <person name="Huang R."/>
            <person name="Zhang M."/>
            <person name="Sun Y."/>
            <person name="Hu J."/>
            <person name="Fu X."/>
            <person name="Schnable P.S."/>
            <person name="Li F."/>
            <person name="Zhang H."/>
            <person name="Feng B."/>
            <person name="Zhu X."/>
            <person name="Liu R."/>
            <person name="Schnable J.C."/>
            <person name="Zhu J.-K."/>
            <person name="Zhang H."/>
        </authorList>
    </citation>
    <scope>NUCLEOTIDE SEQUENCE [LARGE SCALE GENOMIC DNA]</scope>
</reference>
<keyword evidence="7 8" id="KW-0472">Membrane</keyword>
<feature type="transmembrane region" description="Helical" evidence="8">
    <location>
        <begin position="145"/>
        <end position="165"/>
    </location>
</feature>
<evidence type="ECO:0000313" key="11">
    <source>
        <dbReference type="EMBL" id="RLM78861.1"/>
    </source>
</evidence>
<dbReference type="InterPro" id="IPR006702">
    <property type="entry name" value="CASP_dom"/>
</dbReference>
<feature type="domain" description="Casparian strip membrane protein" evidence="10">
    <location>
        <begin position="10"/>
        <end position="155"/>
    </location>
</feature>
<dbReference type="OrthoDB" id="685197at2759"/>
<gene>
    <name evidence="11" type="ORF">C2845_PM12G17780</name>
</gene>
<evidence type="ECO:0000256" key="8">
    <source>
        <dbReference type="RuleBase" id="RU361233"/>
    </source>
</evidence>
<comment type="subunit">
    <text evidence="3 8">Homodimer and heterodimers.</text>
</comment>
<keyword evidence="4 8" id="KW-1003">Cell membrane</keyword>
<comment type="caution">
    <text evidence="8">Lacks conserved residue(s) required for the propagation of feature annotation.</text>
</comment>
<name>A0A3L6QDT1_PANMI</name>
<evidence type="ECO:0000256" key="9">
    <source>
        <dbReference type="SAM" id="SignalP"/>
    </source>
</evidence>
<evidence type="ECO:0000256" key="6">
    <source>
        <dbReference type="ARBA" id="ARBA00022989"/>
    </source>
</evidence>
<keyword evidence="5 8" id="KW-0812">Transmembrane</keyword>
<dbReference type="EMBL" id="PQIB02000012">
    <property type="protein sequence ID" value="RLM78861.1"/>
    <property type="molecule type" value="Genomic_DNA"/>
</dbReference>
<evidence type="ECO:0000256" key="5">
    <source>
        <dbReference type="ARBA" id="ARBA00022692"/>
    </source>
</evidence>
<dbReference type="AlphaFoldDB" id="A0A3L6QDT1"/>
<comment type="similarity">
    <text evidence="2 8">Belongs to the Casparian strip membrane proteins (CASP) family.</text>
</comment>
<proteinExistence type="inferred from homology"/>
<organism evidence="11 12">
    <name type="scientific">Panicum miliaceum</name>
    <name type="common">Proso millet</name>
    <name type="synonym">Broomcorn millet</name>
    <dbReference type="NCBI Taxonomy" id="4540"/>
    <lineage>
        <taxon>Eukaryota</taxon>
        <taxon>Viridiplantae</taxon>
        <taxon>Streptophyta</taxon>
        <taxon>Embryophyta</taxon>
        <taxon>Tracheophyta</taxon>
        <taxon>Spermatophyta</taxon>
        <taxon>Magnoliopsida</taxon>
        <taxon>Liliopsida</taxon>
        <taxon>Poales</taxon>
        <taxon>Poaceae</taxon>
        <taxon>PACMAD clade</taxon>
        <taxon>Panicoideae</taxon>
        <taxon>Panicodae</taxon>
        <taxon>Paniceae</taxon>
        <taxon>Panicinae</taxon>
        <taxon>Panicum</taxon>
        <taxon>Panicum sect. Panicum</taxon>
    </lineage>
</organism>
<dbReference type="Pfam" id="PF04535">
    <property type="entry name" value="CASP_dom"/>
    <property type="match status" value="1"/>
</dbReference>
<dbReference type="PANTHER" id="PTHR33573:SF3">
    <property type="entry name" value="CASP-LIKE PROTEIN"/>
    <property type="match status" value="1"/>
</dbReference>
<evidence type="ECO:0000256" key="4">
    <source>
        <dbReference type="ARBA" id="ARBA00022475"/>
    </source>
</evidence>
<comment type="caution">
    <text evidence="11">The sequence shown here is derived from an EMBL/GenBank/DDBJ whole genome shotgun (WGS) entry which is preliminary data.</text>
</comment>
<evidence type="ECO:0000256" key="1">
    <source>
        <dbReference type="ARBA" id="ARBA00004651"/>
    </source>
</evidence>
<keyword evidence="9" id="KW-0732">Signal</keyword>
<feature type="transmembrane region" description="Helical" evidence="8">
    <location>
        <begin position="50"/>
        <end position="76"/>
    </location>
</feature>
<feature type="transmembrane region" description="Helical" evidence="8">
    <location>
        <begin position="97"/>
        <end position="121"/>
    </location>
</feature>
<evidence type="ECO:0000313" key="12">
    <source>
        <dbReference type="Proteomes" id="UP000275267"/>
    </source>
</evidence>
<evidence type="ECO:0000256" key="7">
    <source>
        <dbReference type="ARBA" id="ARBA00023136"/>
    </source>
</evidence>
<dbReference type="Proteomes" id="UP000275267">
    <property type="component" value="Unassembled WGS sequence"/>
</dbReference>
<feature type="chain" id="PRO_5018224732" description="CASP-like protein" evidence="9">
    <location>
        <begin position="25"/>
        <end position="179"/>
    </location>
</feature>
<evidence type="ECO:0000256" key="2">
    <source>
        <dbReference type="ARBA" id="ARBA00007651"/>
    </source>
</evidence>
<evidence type="ECO:0000256" key="3">
    <source>
        <dbReference type="ARBA" id="ARBA00011489"/>
    </source>
</evidence>
<protein>
    <recommendedName>
        <fullName evidence="8">CASP-like protein</fullName>
    </recommendedName>
</protein>
<comment type="subcellular location">
    <subcellularLocation>
        <location evidence="1 8">Cell membrane</location>
        <topology evidence="1 8">Multi-pass membrane protein</topology>
    </subcellularLocation>
</comment>
<dbReference type="PANTHER" id="PTHR33573">
    <property type="entry name" value="CASP-LIKE PROTEIN 4A4"/>
    <property type="match status" value="1"/>
</dbReference>